<organism evidence="1 2">
    <name type="scientific">Dioscorea alata</name>
    <name type="common">Purple yam</name>
    <dbReference type="NCBI Taxonomy" id="55571"/>
    <lineage>
        <taxon>Eukaryota</taxon>
        <taxon>Viridiplantae</taxon>
        <taxon>Streptophyta</taxon>
        <taxon>Embryophyta</taxon>
        <taxon>Tracheophyta</taxon>
        <taxon>Spermatophyta</taxon>
        <taxon>Magnoliopsida</taxon>
        <taxon>Liliopsida</taxon>
        <taxon>Dioscoreales</taxon>
        <taxon>Dioscoreaceae</taxon>
        <taxon>Dioscorea</taxon>
    </lineage>
</organism>
<keyword evidence="2" id="KW-1185">Reference proteome</keyword>
<proteinExistence type="predicted"/>
<reference evidence="2" key="1">
    <citation type="journal article" date="2022" name="Nat. Commun.">
        <title>Chromosome evolution and the genetic basis of agronomically important traits in greater yam.</title>
        <authorList>
            <person name="Bredeson J.V."/>
            <person name="Lyons J.B."/>
            <person name="Oniyinde I.O."/>
            <person name="Okereke N.R."/>
            <person name="Kolade O."/>
            <person name="Nnabue I."/>
            <person name="Nwadili C.O."/>
            <person name="Hribova E."/>
            <person name="Parker M."/>
            <person name="Nwogha J."/>
            <person name="Shu S."/>
            <person name="Carlson J."/>
            <person name="Kariba R."/>
            <person name="Muthemba S."/>
            <person name="Knop K."/>
            <person name="Barton G.J."/>
            <person name="Sherwood A.V."/>
            <person name="Lopez-Montes A."/>
            <person name="Asiedu R."/>
            <person name="Jamnadass R."/>
            <person name="Muchugi A."/>
            <person name="Goodstein D."/>
            <person name="Egesi C.N."/>
            <person name="Featherston J."/>
            <person name="Asfaw A."/>
            <person name="Simpson G.G."/>
            <person name="Dolezel J."/>
            <person name="Hendre P.S."/>
            <person name="Van Deynze A."/>
            <person name="Kumar P.L."/>
            <person name="Obidiegwu J.E."/>
            <person name="Bhattacharjee R."/>
            <person name="Rokhsar D.S."/>
        </authorList>
    </citation>
    <scope>NUCLEOTIDE SEQUENCE [LARGE SCALE GENOMIC DNA]</scope>
    <source>
        <strain evidence="2">cv. TDa95/00328</strain>
    </source>
</reference>
<evidence type="ECO:0000313" key="1">
    <source>
        <dbReference type="EMBL" id="KAH7650949.1"/>
    </source>
</evidence>
<gene>
    <name evidence="1" type="ORF">IHE45_20G024900</name>
</gene>
<comment type="caution">
    <text evidence="1">The sequence shown here is derived from an EMBL/GenBank/DDBJ whole genome shotgun (WGS) entry which is preliminary data.</text>
</comment>
<accession>A0ACB7TT76</accession>
<dbReference type="EMBL" id="CM037030">
    <property type="protein sequence ID" value="KAH7650949.1"/>
    <property type="molecule type" value="Genomic_DNA"/>
</dbReference>
<name>A0ACB7TT76_DIOAL</name>
<sequence length="349" mass="36615">MEVDEQTQTHGVADNSGDSLTTRLNPSNPSNDSTLDDANSFGPRLKLRSRRNAGRGRGRGGNRSTGAARRGENGGAGLSTCPSTCDEEEHVVAPSSVFVARGGRILRGSTSSRFSHHRPSFSALEDSTVIDGTPIPVDTEAFLISKNFFDVAPDTPSKTDGALTLGTSPPINASSDCRASSGCTVPPANSFIVNRDCQTPFPSPKMTPPVLSTSPPSPPPSTLSVPIPSPPPPSLSSTEIEKSLLSASDRASTSYFLPPQPLLLTSILNPSSDQFHSALVENVKQAISPPDPPATPLEDAETPGTTFSAFDARGELLPQPQPDANPEALPKKAPSKSASRLKKGRQSPY</sequence>
<dbReference type="Proteomes" id="UP000827976">
    <property type="component" value="Chromosome 20"/>
</dbReference>
<evidence type="ECO:0000313" key="2">
    <source>
        <dbReference type="Proteomes" id="UP000827976"/>
    </source>
</evidence>
<protein>
    <submittedName>
        <fullName evidence="1">Uncharacterized protein</fullName>
    </submittedName>
</protein>